<feature type="domain" description="Pvc16 N-terminal" evidence="1">
    <location>
        <begin position="15"/>
        <end position="167"/>
    </location>
</feature>
<dbReference type="KEGG" id="tact:SG35_009235"/>
<dbReference type="InterPro" id="IPR025351">
    <property type="entry name" value="Pvc16_N"/>
</dbReference>
<dbReference type="Proteomes" id="UP000032568">
    <property type="component" value="Chromosome"/>
</dbReference>
<gene>
    <name evidence="2" type="ORF">SG35_009235</name>
</gene>
<proteinExistence type="predicted"/>
<protein>
    <submittedName>
        <fullName evidence="2">DUF4255 domain-containing protein</fullName>
    </submittedName>
</protein>
<evidence type="ECO:0000259" key="1">
    <source>
        <dbReference type="Pfam" id="PF14065"/>
    </source>
</evidence>
<evidence type="ECO:0000313" key="2">
    <source>
        <dbReference type="EMBL" id="WDE00791.1"/>
    </source>
</evidence>
<sequence length="336" mass="36129">MPVIASSLSQICRELADQMGTAINSGDDSEVTVMVGNPQDAVPSGSNSHRVNFFFYQFSPFEFNADTLPGETGFMRVNCMITPFGVSEDSVGAGEHDLRILGEVIRIFQEQPVFSITVNSQAYHIQVIMQQMEVEQTSQLWGTQGDVVYRPSVMYEIALAPVVPDEAAVLSPLAGSLGLEIQASLAQSDATVTPVSPTVPVTRVNTGIESWQPRVCLVLAGSCHENLSFEVGSPELAALSAEVWVAGDIGTTVDLRWDIWDNVSGWETLPAFASPVIAEDTLDPDQVGDATTTAVTLPFTDHGGQAVLYAVRSYERAGDGVEITVLSNPLLISLYE</sequence>
<accession>A0AAE9YTA2</accession>
<reference evidence="2 3" key="2">
    <citation type="journal article" date="2022" name="Mar. Drugs">
        <title>Bioassay-Guided Fractionation Leads to the Detection of Cholic Acid Generated by the Rare Thalassomonas sp.</title>
        <authorList>
            <person name="Pheiffer F."/>
            <person name="Schneider Y.K."/>
            <person name="Hansen E.H."/>
            <person name="Andersen J.H."/>
            <person name="Isaksson J."/>
            <person name="Busche T."/>
            <person name="R C."/>
            <person name="Kalinowski J."/>
            <person name="Zyl L.V."/>
            <person name="Trindade M."/>
        </authorList>
    </citation>
    <scope>NUCLEOTIDE SEQUENCE [LARGE SCALE GENOMIC DNA]</scope>
    <source>
        <strain evidence="2 3">A5K-106</strain>
    </source>
</reference>
<dbReference type="AlphaFoldDB" id="A0AAE9YTA2"/>
<keyword evidence="3" id="KW-1185">Reference proteome</keyword>
<reference evidence="2 3" key="1">
    <citation type="journal article" date="2015" name="Genome Announc.">
        <title>Draft Genome Sequences of Marine Isolates of Thalassomonas viridans and Thalassomonas actiniarum.</title>
        <authorList>
            <person name="Olonade I."/>
            <person name="van Zyl L.J."/>
            <person name="Trindade M."/>
        </authorList>
    </citation>
    <scope>NUCLEOTIDE SEQUENCE [LARGE SCALE GENOMIC DNA]</scope>
    <source>
        <strain evidence="2 3">A5K-106</strain>
    </source>
</reference>
<dbReference type="RefSeq" id="WP_044832416.1">
    <property type="nucleotide sequence ID" value="NZ_CP059735.1"/>
</dbReference>
<name>A0AAE9YTA2_9GAMM</name>
<organism evidence="2 3">
    <name type="scientific">Thalassomonas actiniarum</name>
    <dbReference type="NCBI Taxonomy" id="485447"/>
    <lineage>
        <taxon>Bacteria</taxon>
        <taxon>Pseudomonadati</taxon>
        <taxon>Pseudomonadota</taxon>
        <taxon>Gammaproteobacteria</taxon>
        <taxon>Alteromonadales</taxon>
        <taxon>Colwelliaceae</taxon>
        <taxon>Thalassomonas</taxon>
    </lineage>
</organism>
<evidence type="ECO:0000313" key="3">
    <source>
        <dbReference type="Proteomes" id="UP000032568"/>
    </source>
</evidence>
<dbReference type="EMBL" id="CP059735">
    <property type="protein sequence ID" value="WDE00791.1"/>
    <property type="molecule type" value="Genomic_DNA"/>
</dbReference>
<dbReference type="Pfam" id="PF14065">
    <property type="entry name" value="Pvc16_N"/>
    <property type="match status" value="1"/>
</dbReference>